<dbReference type="EMBL" id="CALSGD010001509">
    <property type="protein sequence ID" value="CAH6881083.1"/>
    <property type="molecule type" value="Genomic_DNA"/>
</dbReference>
<accession>A0AAU9ZWH5</accession>
<dbReference type="InterPro" id="IPR002038">
    <property type="entry name" value="Osteopontin"/>
</dbReference>
<comment type="caution">
    <text evidence="3">The sequence shown here is derived from an EMBL/GenBank/DDBJ whole genome shotgun (WGS) entry which is preliminary data.</text>
</comment>
<feature type="compositionally biased region" description="Acidic residues" evidence="1">
    <location>
        <begin position="86"/>
        <end position="95"/>
    </location>
</feature>
<dbReference type="CTD" id="6696"/>
<evidence type="ECO:0000313" key="4">
    <source>
        <dbReference type="Proteomes" id="UP001152836"/>
    </source>
</evidence>
<proteinExistence type="predicted"/>
<dbReference type="GO" id="GO:0005615">
    <property type="term" value="C:extracellular space"/>
    <property type="evidence" value="ECO:0007669"/>
    <property type="project" value="TreeGrafter"/>
</dbReference>
<evidence type="ECO:0000313" key="3">
    <source>
        <dbReference type="EMBL" id="CAH6881083.1"/>
    </source>
</evidence>
<feature type="region of interest" description="Disordered" evidence="1">
    <location>
        <begin position="202"/>
        <end position="305"/>
    </location>
</feature>
<dbReference type="PANTHER" id="PTHR10607:SF1">
    <property type="entry name" value="OSTEOPONTIN"/>
    <property type="match status" value="1"/>
</dbReference>
<dbReference type="RefSeq" id="XP_051054128.1">
    <property type="nucleotide sequence ID" value="XM_051198171.1"/>
</dbReference>
<feature type="signal peptide" evidence="2">
    <location>
        <begin position="1"/>
        <end position="16"/>
    </location>
</feature>
<protein>
    <submittedName>
        <fullName evidence="3">Spp1 protein</fullName>
    </submittedName>
</protein>
<organism evidence="3 4">
    <name type="scientific">Phodopus roborovskii</name>
    <name type="common">Roborovski's desert hamster</name>
    <name type="synonym">Cricetulus roborovskii</name>
    <dbReference type="NCBI Taxonomy" id="109678"/>
    <lineage>
        <taxon>Eukaryota</taxon>
        <taxon>Metazoa</taxon>
        <taxon>Chordata</taxon>
        <taxon>Craniata</taxon>
        <taxon>Vertebrata</taxon>
        <taxon>Euteleostomi</taxon>
        <taxon>Mammalia</taxon>
        <taxon>Eutheria</taxon>
        <taxon>Euarchontoglires</taxon>
        <taxon>Glires</taxon>
        <taxon>Rodentia</taxon>
        <taxon>Myomorpha</taxon>
        <taxon>Muroidea</taxon>
        <taxon>Cricetidae</taxon>
        <taxon>Cricetinae</taxon>
        <taxon>Phodopus</taxon>
    </lineage>
</organism>
<feature type="compositionally biased region" description="Polar residues" evidence="1">
    <location>
        <begin position="205"/>
        <end position="222"/>
    </location>
</feature>
<reference evidence="3" key="1">
    <citation type="submission" date="2022-06" db="EMBL/GenBank/DDBJ databases">
        <authorList>
            <person name="Andreotti S."/>
            <person name="Wyler E."/>
        </authorList>
    </citation>
    <scope>NUCLEOTIDE SEQUENCE</scope>
</reference>
<dbReference type="GO" id="GO:0001649">
    <property type="term" value="P:osteoblast differentiation"/>
    <property type="evidence" value="ECO:0007669"/>
    <property type="project" value="TreeGrafter"/>
</dbReference>
<feature type="compositionally biased region" description="Low complexity" evidence="1">
    <location>
        <begin position="131"/>
        <end position="145"/>
    </location>
</feature>
<feature type="compositionally biased region" description="Basic and acidic residues" evidence="1">
    <location>
        <begin position="226"/>
        <end position="298"/>
    </location>
</feature>
<dbReference type="GO" id="GO:0050840">
    <property type="term" value="F:extracellular matrix binding"/>
    <property type="evidence" value="ECO:0007669"/>
    <property type="project" value="TreeGrafter"/>
</dbReference>
<dbReference type="GeneID" id="127232182"/>
<feature type="compositionally biased region" description="Polar residues" evidence="1">
    <location>
        <begin position="49"/>
        <end position="63"/>
    </location>
</feature>
<evidence type="ECO:0000256" key="1">
    <source>
        <dbReference type="SAM" id="MobiDB-lite"/>
    </source>
</evidence>
<feature type="region of interest" description="Disordered" evidence="1">
    <location>
        <begin position="46"/>
        <end position="183"/>
    </location>
</feature>
<evidence type="ECO:0000256" key="2">
    <source>
        <dbReference type="SAM" id="SignalP"/>
    </source>
</evidence>
<dbReference type="PANTHER" id="PTHR10607">
    <property type="entry name" value="OSTEOPONTIN"/>
    <property type="match status" value="1"/>
</dbReference>
<dbReference type="SMART" id="SM00017">
    <property type="entry name" value="OSTEO"/>
    <property type="match status" value="1"/>
</dbReference>
<keyword evidence="2" id="KW-0732">Signal</keyword>
<name>A0AAU9ZWH5_PHORO</name>
<feature type="compositionally biased region" description="Acidic residues" evidence="1">
    <location>
        <begin position="104"/>
        <end position="115"/>
    </location>
</feature>
<feature type="chain" id="PRO_5043336760" evidence="2">
    <location>
        <begin position="17"/>
        <end position="305"/>
    </location>
</feature>
<sequence length="305" mass="33820">MRFAVICFCLFGIASSLPVKVADSGSSEETLHYSKHTDAVATWLEPDPSQKQNLLAPQNAVSSEETDDLKQETLPSNSNESHDHMDDEDNDDDDGDHANSQDSVESDESDDDDHPDDSHHSDESDESFTATTQTEVFTPVVPTVEIPDGRGDSLAYGLRSKSRKFHISDDQYPDATDEDLSSHMKSKELVDALKVIPVVHRLNVPSDQDSTGKTSHESSQLDEPSVETHSHEQSQEHKQKASHESTELSDVIDSKESSKASQEHQSQEFHSDEDKLVADSKSKEDINHLKIRISHEIESSSSEVN</sequence>
<dbReference type="Proteomes" id="UP001152836">
    <property type="component" value="Unassembled WGS sequence"/>
</dbReference>
<dbReference type="PRINTS" id="PR00216">
    <property type="entry name" value="OSTEOPONTIN"/>
</dbReference>
<dbReference type="GO" id="GO:0045780">
    <property type="term" value="P:positive regulation of bone resorption"/>
    <property type="evidence" value="ECO:0007669"/>
    <property type="project" value="TreeGrafter"/>
</dbReference>
<dbReference type="RefSeq" id="XP_051054127.1">
    <property type="nucleotide sequence ID" value="XM_051198170.1"/>
</dbReference>
<keyword evidence="4" id="KW-1185">Reference proteome</keyword>
<dbReference type="Pfam" id="PF00865">
    <property type="entry name" value="Osteopontin"/>
    <property type="match status" value="1"/>
</dbReference>
<gene>
    <name evidence="3" type="primary">Spp1</name>
    <name evidence="3" type="ORF">PHOROB_LOCUS12386</name>
</gene>
<dbReference type="AlphaFoldDB" id="A0AAU9ZWH5"/>
<dbReference type="GO" id="GO:0007155">
    <property type="term" value="P:cell adhesion"/>
    <property type="evidence" value="ECO:0007669"/>
    <property type="project" value="InterPro"/>
</dbReference>
<dbReference type="KEGG" id="prob:127232182"/>